<keyword evidence="2" id="KW-1185">Reference proteome</keyword>
<name>A0ACC3A3H4_9EURO</name>
<dbReference type="Proteomes" id="UP001172386">
    <property type="component" value="Unassembled WGS sequence"/>
</dbReference>
<evidence type="ECO:0000313" key="2">
    <source>
        <dbReference type="Proteomes" id="UP001172386"/>
    </source>
</evidence>
<gene>
    <name evidence="1" type="ORF">H2198_006181</name>
</gene>
<reference evidence="1" key="1">
    <citation type="submission" date="2022-10" db="EMBL/GenBank/DDBJ databases">
        <title>Culturing micro-colonial fungi from biological soil crusts in the Mojave desert and describing Neophaeococcomyces mojavensis, and introducing the new genera and species Taxawa tesnikishii.</title>
        <authorList>
            <person name="Kurbessoian T."/>
            <person name="Stajich J.E."/>
        </authorList>
    </citation>
    <scope>NUCLEOTIDE SEQUENCE</scope>
    <source>
        <strain evidence="1">JES_112</strain>
    </source>
</reference>
<sequence length="391" mass="41483">MRSNIVATYLTLLGAAHGLLAGASTLHYDCHPFVIPIPVTNIPIFVLPFPAPQDQLQATSILNAATARTQPPQSAPHLLNLTATYNISGEYCWPTNIAPVSTSPTLQILSHGLGFNRSYWDFRLLTNVSDPQYSYISSATSLGHHTISYNRLGIAGSTLADPSTEVQTAVELAILTALTIIARAGGIPSQPAVPSNVIHVGHSFGSILTVALAATSPVLSDGIVLTGFSGLFAYQSNFLISTNLLIANHADPARFPATQYRNSYVTWPSAASNQYAFFAYPAFDPAVLTQAEATKQPFALGEIFSGPLIPSVAPAFKGPVLYIDGEKDLIFCASNCTGLIEPGSDAFKAFNGSSDVSSIIVQGFGHGMNLHYDAAGKVYARINGWLKGHGF</sequence>
<accession>A0ACC3A3H4</accession>
<evidence type="ECO:0000313" key="1">
    <source>
        <dbReference type="EMBL" id="KAJ9654826.1"/>
    </source>
</evidence>
<proteinExistence type="predicted"/>
<protein>
    <submittedName>
        <fullName evidence="1">Uncharacterized protein</fullName>
    </submittedName>
</protein>
<dbReference type="EMBL" id="JAPDRQ010000111">
    <property type="protein sequence ID" value="KAJ9654826.1"/>
    <property type="molecule type" value="Genomic_DNA"/>
</dbReference>
<organism evidence="1 2">
    <name type="scientific">Neophaeococcomyces mojaviensis</name>
    <dbReference type="NCBI Taxonomy" id="3383035"/>
    <lineage>
        <taxon>Eukaryota</taxon>
        <taxon>Fungi</taxon>
        <taxon>Dikarya</taxon>
        <taxon>Ascomycota</taxon>
        <taxon>Pezizomycotina</taxon>
        <taxon>Eurotiomycetes</taxon>
        <taxon>Chaetothyriomycetidae</taxon>
        <taxon>Chaetothyriales</taxon>
        <taxon>Chaetothyriales incertae sedis</taxon>
        <taxon>Neophaeococcomyces</taxon>
    </lineage>
</organism>
<comment type="caution">
    <text evidence="1">The sequence shown here is derived from an EMBL/GenBank/DDBJ whole genome shotgun (WGS) entry which is preliminary data.</text>
</comment>